<feature type="chain" id="PRO_5046025649" evidence="1">
    <location>
        <begin position="20"/>
        <end position="221"/>
    </location>
</feature>
<comment type="caution">
    <text evidence="2">The sequence shown here is derived from an EMBL/GenBank/DDBJ whole genome shotgun (WGS) entry which is preliminary data.</text>
</comment>
<sequence>MCSTIVFAISLFAISSAMGEPIRLDLLRRGGTGDAEAFQEICDCLGDGYVAGADEVALRPPGTEAERADSVCTFLGKFHECLVGKIENSPGPVKKIMYLSAAYEYQHLYIAQQVGLCSNVPIMPIKTIAENSGIMEQGGWKKIDGKPEKCVADRMRHCFSNMELSFEGQNNKVNPSFQYLECYEAEVPEPACDPPSKILEAFEYNGRKIVKVEWDRIQGRK</sequence>
<reference evidence="2 3" key="1">
    <citation type="submission" date="2022-05" db="EMBL/GenBank/DDBJ databases">
        <authorList>
            <consortium name="Genoscope - CEA"/>
            <person name="William W."/>
        </authorList>
    </citation>
    <scope>NUCLEOTIDE SEQUENCE [LARGE SCALE GENOMIC DNA]</scope>
</reference>
<protein>
    <submittedName>
        <fullName evidence="2">Uncharacterized protein</fullName>
    </submittedName>
</protein>
<evidence type="ECO:0000256" key="1">
    <source>
        <dbReference type="SAM" id="SignalP"/>
    </source>
</evidence>
<name>A0ABN8NPR3_9CNID</name>
<dbReference type="EMBL" id="CALNXK010000026">
    <property type="protein sequence ID" value="CAH3113430.1"/>
    <property type="molecule type" value="Genomic_DNA"/>
</dbReference>
<dbReference type="Proteomes" id="UP001159405">
    <property type="component" value="Unassembled WGS sequence"/>
</dbReference>
<evidence type="ECO:0000313" key="2">
    <source>
        <dbReference type="EMBL" id="CAH3113430.1"/>
    </source>
</evidence>
<keyword evidence="1" id="KW-0732">Signal</keyword>
<feature type="signal peptide" evidence="1">
    <location>
        <begin position="1"/>
        <end position="19"/>
    </location>
</feature>
<evidence type="ECO:0000313" key="3">
    <source>
        <dbReference type="Proteomes" id="UP001159405"/>
    </source>
</evidence>
<proteinExistence type="predicted"/>
<gene>
    <name evidence="2" type="ORF">PLOB_00022093</name>
</gene>
<accession>A0ABN8NPR3</accession>
<keyword evidence="3" id="KW-1185">Reference proteome</keyword>
<organism evidence="2 3">
    <name type="scientific">Porites lobata</name>
    <dbReference type="NCBI Taxonomy" id="104759"/>
    <lineage>
        <taxon>Eukaryota</taxon>
        <taxon>Metazoa</taxon>
        <taxon>Cnidaria</taxon>
        <taxon>Anthozoa</taxon>
        <taxon>Hexacorallia</taxon>
        <taxon>Scleractinia</taxon>
        <taxon>Fungiina</taxon>
        <taxon>Poritidae</taxon>
        <taxon>Porites</taxon>
    </lineage>
</organism>